<feature type="domain" description="C2H2-type" evidence="4">
    <location>
        <begin position="513"/>
        <end position="541"/>
    </location>
</feature>
<protein>
    <recommendedName>
        <fullName evidence="4">C2H2-type domain-containing protein</fullName>
    </recommendedName>
</protein>
<feature type="non-terminal residue" evidence="5">
    <location>
        <position position="544"/>
    </location>
</feature>
<reference evidence="5 6" key="1">
    <citation type="submission" date="2020-02" db="EMBL/GenBank/DDBJ databases">
        <authorList>
            <person name="Ferguson B K."/>
        </authorList>
    </citation>
    <scope>NUCLEOTIDE SEQUENCE [LARGE SCALE GENOMIC DNA]</scope>
</reference>
<feature type="compositionally biased region" description="Polar residues" evidence="2">
    <location>
        <begin position="220"/>
        <end position="230"/>
    </location>
</feature>
<feature type="transmembrane region" description="Helical" evidence="3">
    <location>
        <begin position="304"/>
        <end position="329"/>
    </location>
</feature>
<dbReference type="PROSITE" id="PS00028">
    <property type="entry name" value="ZINC_FINGER_C2H2_1"/>
    <property type="match status" value="1"/>
</dbReference>
<dbReference type="Proteomes" id="UP000479190">
    <property type="component" value="Unassembled WGS sequence"/>
</dbReference>
<dbReference type="Gene3D" id="3.30.160.60">
    <property type="entry name" value="Classic Zinc Finger"/>
    <property type="match status" value="1"/>
</dbReference>
<keyword evidence="1" id="KW-0862">Zinc</keyword>
<gene>
    <name evidence="5" type="ORF">TBRA_LOCUS861</name>
</gene>
<dbReference type="PROSITE" id="PS50157">
    <property type="entry name" value="ZINC_FINGER_C2H2_2"/>
    <property type="match status" value="1"/>
</dbReference>
<sequence>MFRAMTPMIALRYTEFRAKLIEHKSVFIGWKQFFKNYSEHSYNVIKYFCVLLVYYGKSSQKKQLVTKFKILKMESGDLFKCAVRKMKHIINYSQGSVSRRAIEETITPPKSSDYSPWIKKFPLNDIRRGPLSPPRVTEDVDEPSTERPPIKKTRTVGPVQDSEDPSKSATTGEKDKSTSSSEVLLAAGGAGGEQQQLKGVVSASGAGPAPRFHGNRPSDDSYSQRPSSNYEADRFGSATVGGGGRPLPYQSSNYGYGGYRPQRPGISASQIGEGEADNPYGDGPPPDAATAANIQTQKAVALKALAGVALIGAAAALASNPVLLPISVISGKRRRRRRSTGDALLPDQAGNGGGGSGVDNYALTALLQGYIQAKPNKEFRVIMCSQVSKGETETGEKQQQHQQELVISPECVARLACNVHRDYLLELDKNRELFAGNDTEAQALHGLEHWFDSLVHSNILVADYLSNEVKAMIQSAVEIGSNRNATCDTSSQQGHLETHKYATHKVITYNACDTCDICGKTFYFKTSLQTHIDEIHKKIRHPCD</sequence>
<dbReference type="OrthoDB" id="6423999at2759"/>
<keyword evidence="1" id="KW-0863">Zinc-finger</keyword>
<keyword evidence="1" id="KW-0479">Metal-binding</keyword>
<evidence type="ECO:0000256" key="3">
    <source>
        <dbReference type="SAM" id="Phobius"/>
    </source>
</evidence>
<dbReference type="EMBL" id="CADCXV010000180">
    <property type="protein sequence ID" value="CAB0028723.1"/>
    <property type="molecule type" value="Genomic_DNA"/>
</dbReference>
<feature type="region of interest" description="Disordered" evidence="2">
    <location>
        <begin position="125"/>
        <end position="289"/>
    </location>
</feature>
<dbReference type="GO" id="GO:0008270">
    <property type="term" value="F:zinc ion binding"/>
    <property type="evidence" value="ECO:0007669"/>
    <property type="project" value="UniProtKB-KW"/>
</dbReference>
<name>A0A6H5HUZ9_9HYME</name>
<accession>A0A6H5HUZ9</accession>
<evidence type="ECO:0000259" key="4">
    <source>
        <dbReference type="PROSITE" id="PS50157"/>
    </source>
</evidence>
<evidence type="ECO:0000256" key="1">
    <source>
        <dbReference type="PROSITE-ProRule" id="PRU00042"/>
    </source>
</evidence>
<keyword evidence="6" id="KW-1185">Reference proteome</keyword>
<keyword evidence="3" id="KW-0472">Membrane</keyword>
<evidence type="ECO:0000313" key="6">
    <source>
        <dbReference type="Proteomes" id="UP000479190"/>
    </source>
</evidence>
<organism evidence="5 6">
    <name type="scientific">Trichogramma brassicae</name>
    <dbReference type="NCBI Taxonomy" id="86971"/>
    <lineage>
        <taxon>Eukaryota</taxon>
        <taxon>Metazoa</taxon>
        <taxon>Ecdysozoa</taxon>
        <taxon>Arthropoda</taxon>
        <taxon>Hexapoda</taxon>
        <taxon>Insecta</taxon>
        <taxon>Pterygota</taxon>
        <taxon>Neoptera</taxon>
        <taxon>Endopterygota</taxon>
        <taxon>Hymenoptera</taxon>
        <taxon>Apocrita</taxon>
        <taxon>Proctotrupomorpha</taxon>
        <taxon>Chalcidoidea</taxon>
        <taxon>Trichogrammatidae</taxon>
        <taxon>Trichogramma</taxon>
    </lineage>
</organism>
<keyword evidence="3" id="KW-0812">Transmembrane</keyword>
<evidence type="ECO:0000313" key="5">
    <source>
        <dbReference type="EMBL" id="CAB0028723.1"/>
    </source>
</evidence>
<dbReference type="InterPro" id="IPR013087">
    <property type="entry name" value="Znf_C2H2_type"/>
</dbReference>
<proteinExistence type="predicted"/>
<evidence type="ECO:0000256" key="2">
    <source>
        <dbReference type="SAM" id="MobiDB-lite"/>
    </source>
</evidence>
<dbReference type="AlphaFoldDB" id="A0A6H5HUZ9"/>
<keyword evidence="3" id="KW-1133">Transmembrane helix</keyword>